<dbReference type="RefSeq" id="WP_380027634.1">
    <property type="nucleotide sequence ID" value="NZ_JBHSHC010000124.1"/>
</dbReference>
<keyword evidence="3" id="KW-1185">Reference proteome</keyword>
<dbReference type="Proteomes" id="UP001596002">
    <property type="component" value="Unassembled WGS sequence"/>
</dbReference>
<comment type="caution">
    <text evidence="2">The sequence shown here is derived from an EMBL/GenBank/DDBJ whole genome shotgun (WGS) entry which is preliminary data.</text>
</comment>
<evidence type="ECO:0000313" key="3">
    <source>
        <dbReference type="Proteomes" id="UP001596002"/>
    </source>
</evidence>
<proteinExistence type="predicted"/>
<name>A0ABV9Q5Y7_9BACL</name>
<dbReference type="Pfam" id="PF13408">
    <property type="entry name" value="Zn_ribbon_recom"/>
    <property type="match status" value="1"/>
</dbReference>
<dbReference type="EMBL" id="JBHSHC010000124">
    <property type="protein sequence ID" value="MFC4769288.1"/>
    <property type="molecule type" value="Genomic_DNA"/>
</dbReference>
<organism evidence="2 3">
    <name type="scientific">Effusibacillus consociatus</name>
    <dbReference type="NCBI Taxonomy" id="1117041"/>
    <lineage>
        <taxon>Bacteria</taxon>
        <taxon>Bacillati</taxon>
        <taxon>Bacillota</taxon>
        <taxon>Bacilli</taxon>
        <taxon>Bacillales</taxon>
        <taxon>Alicyclobacillaceae</taxon>
        <taxon>Effusibacillus</taxon>
    </lineage>
</organism>
<gene>
    <name evidence="2" type="ORF">ACFO8Q_18320</name>
</gene>
<reference evidence="3" key="1">
    <citation type="journal article" date="2019" name="Int. J. Syst. Evol. Microbiol.">
        <title>The Global Catalogue of Microorganisms (GCM) 10K type strain sequencing project: providing services to taxonomists for standard genome sequencing and annotation.</title>
        <authorList>
            <consortium name="The Broad Institute Genomics Platform"/>
            <consortium name="The Broad Institute Genome Sequencing Center for Infectious Disease"/>
            <person name="Wu L."/>
            <person name="Ma J."/>
        </authorList>
    </citation>
    <scope>NUCLEOTIDE SEQUENCE [LARGE SCALE GENOMIC DNA]</scope>
    <source>
        <strain evidence="3">WYCCWR 12678</strain>
    </source>
</reference>
<evidence type="ECO:0000259" key="1">
    <source>
        <dbReference type="Pfam" id="PF13408"/>
    </source>
</evidence>
<evidence type="ECO:0000313" key="2">
    <source>
        <dbReference type="EMBL" id="MFC4769288.1"/>
    </source>
</evidence>
<feature type="domain" description="Recombinase zinc beta ribbon" evidence="1">
    <location>
        <begin position="31"/>
        <end position="85"/>
    </location>
</feature>
<dbReference type="InterPro" id="IPR025827">
    <property type="entry name" value="Zn_ribbon_recom_dom"/>
</dbReference>
<protein>
    <submittedName>
        <fullName evidence="2">Zinc ribbon domain-containing protein</fullName>
    </submittedName>
</protein>
<accession>A0ABV9Q5Y7</accession>
<sequence>MIIDEFTFAQVQKIRGVRSHVHPRQATSKFIFSGLLSCRRCGAPLIGKSTHKGKYYHYYRFSSKHLGKLCDLPNLDQRLIEKRVSRTHTIHAELPIPL</sequence>